<protein>
    <submittedName>
        <fullName evidence="1">Alpha/beta hydrolase</fullName>
    </submittedName>
</protein>
<keyword evidence="2" id="KW-1185">Reference proteome</keyword>
<dbReference type="Gene3D" id="3.40.50.1820">
    <property type="entry name" value="alpha/beta hydrolase"/>
    <property type="match status" value="1"/>
</dbReference>
<dbReference type="RefSeq" id="WP_165262234.1">
    <property type="nucleotide sequence ID" value="NZ_JAAKZY010000072.1"/>
</dbReference>
<dbReference type="SUPFAM" id="SSF53474">
    <property type="entry name" value="alpha/beta-Hydrolases"/>
    <property type="match status" value="1"/>
</dbReference>
<dbReference type="PANTHER" id="PTHR37017">
    <property type="entry name" value="AB HYDROLASE-1 DOMAIN-CONTAINING PROTEIN-RELATED"/>
    <property type="match status" value="1"/>
</dbReference>
<proteinExistence type="predicted"/>
<keyword evidence="1" id="KW-0378">Hydrolase</keyword>
<comment type="caution">
    <text evidence="1">The sequence shown here is derived from an EMBL/GenBank/DDBJ whole genome shotgun (WGS) entry which is preliminary data.</text>
</comment>
<sequence length="241" mass="26222">MRPVFVLVHSPSVGPSTWQPVAEQLTAAGHQVRVPSLLHVGTGEPPFWPRVVDAVRDSIGKIPADQPLVLVAHSNAGLFLPVIRSGLDHPVTGSVFVDAALPARTASTPVVPPELLKVLRSMAVNGMLPRWTDWWDEADIAPMFPDPTMRQRVVAEQPALPLSYYEQHIPVPDGWDDHPCSYLLFGPPYDAVAADARERGWRVAHLPGTHLHQIVDPAGTARKIVELAIGQARPAVVRPPS</sequence>
<accession>A0A6G4V942</accession>
<evidence type="ECO:0000313" key="2">
    <source>
        <dbReference type="Proteomes" id="UP000472335"/>
    </source>
</evidence>
<dbReference type="EMBL" id="JAAKZY010000072">
    <property type="protein sequence ID" value="NGO10347.1"/>
    <property type="molecule type" value="Genomic_DNA"/>
</dbReference>
<gene>
    <name evidence="1" type="ORF">G5C60_22850</name>
</gene>
<dbReference type="AlphaFoldDB" id="A0A6G4V942"/>
<evidence type="ECO:0000313" key="1">
    <source>
        <dbReference type="EMBL" id="NGO10347.1"/>
    </source>
</evidence>
<dbReference type="InterPro" id="IPR052897">
    <property type="entry name" value="Sec-Metab_Biosynth_Hydrolase"/>
</dbReference>
<dbReference type="PANTHER" id="PTHR37017:SF11">
    <property type="entry name" value="ESTERASE_LIPASE_THIOESTERASE DOMAIN-CONTAINING PROTEIN"/>
    <property type="match status" value="1"/>
</dbReference>
<dbReference type="InterPro" id="IPR029058">
    <property type="entry name" value="AB_hydrolase_fold"/>
</dbReference>
<dbReference type="GO" id="GO:0016787">
    <property type="term" value="F:hydrolase activity"/>
    <property type="evidence" value="ECO:0007669"/>
    <property type="project" value="UniProtKB-KW"/>
</dbReference>
<name>A0A6G4V942_9ACTN</name>
<dbReference type="Proteomes" id="UP000472335">
    <property type="component" value="Unassembled WGS sequence"/>
</dbReference>
<reference evidence="1 2" key="1">
    <citation type="submission" date="2020-02" db="EMBL/GenBank/DDBJ databases">
        <title>Whole-genome analyses of novel actinobacteria.</title>
        <authorList>
            <person name="Sahin N."/>
            <person name="Gencbay T."/>
        </authorList>
    </citation>
    <scope>NUCLEOTIDE SEQUENCE [LARGE SCALE GENOMIC DNA]</scope>
    <source>
        <strain evidence="1 2">HC44</strain>
    </source>
</reference>
<organism evidence="1 2">
    <name type="scientific">Streptomyces scabichelini</name>
    <dbReference type="NCBI Taxonomy" id="2711217"/>
    <lineage>
        <taxon>Bacteria</taxon>
        <taxon>Bacillati</taxon>
        <taxon>Actinomycetota</taxon>
        <taxon>Actinomycetes</taxon>
        <taxon>Kitasatosporales</taxon>
        <taxon>Streptomycetaceae</taxon>
        <taxon>Streptomyces</taxon>
    </lineage>
</organism>